<dbReference type="AlphaFoldDB" id="A0A5C4T9S1"/>
<dbReference type="RefSeq" id="WP_139602928.1">
    <property type="nucleotide sequence ID" value="NZ_VDCQ01000017.1"/>
</dbReference>
<dbReference type="InterPro" id="IPR017853">
    <property type="entry name" value="GH"/>
</dbReference>
<dbReference type="Proteomes" id="UP000307943">
    <property type="component" value="Unassembled WGS sequence"/>
</dbReference>
<organism evidence="1 2">
    <name type="scientific">Paenibacillus hemerocallicola</name>
    <dbReference type="NCBI Taxonomy" id="1172614"/>
    <lineage>
        <taxon>Bacteria</taxon>
        <taxon>Bacillati</taxon>
        <taxon>Bacillota</taxon>
        <taxon>Bacilli</taxon>
        <taxon>Bacillales</taxon>
        <taxon>Paenibacillaceae</taxon>
        <taxon>Paenibacillus</taxon>
    </lineage>
</organism>
<dbReference type="Gene3D" id="3.20.20.80">
    <property type="entry name" value="Glycosidases"/>
    <property type="match status" value="1"/>
</dbReference>
<dbReference type="EMBL" id="VDCQ01000017">
    <property type="protein sequence ID" value="TNJ65635.1"/>
    <property type="molecule type" value="Genomic_DNA"/>
</dbReference>
<proteinExistence type="predicted"/>
<dbReference type="InterPro" id="IPR043751">
    <property type="entry name" value="DUF5696"/>
</dbReference>
<keyword evidence="2" id="KW-1185">Reference proteome</keyword>
<evidence type="ECO:0000313" key="2">
    <source>
        <dbReference type="Proteomes" id="UP000307943"/>
    </source>
</evidence>
<protein>
    <submittedName>
        <fullName evidence="1">Uncharacterized protein</fullName>
    </submittedName>
</protein>
<dbReference type="Pfam" id="PF18952">
    <property type="entry name" value="DUF5696"/>
    <property type="match status" value="1"/>
</dbReference>
<dbReference type="OrthoDB" id="9793135at2"/>
<evidence type="ECO:0000313" key="1">
    <source>
        <dbReference type="EMBL" id="TNJ65635.1"/>
    </source>
</evidence>
<reference evidence="1 2" key="1">
    <citation type="submission" date="2019-05" db="EMBL/GenBank/DDBJ databases">
        <title>We sequenced the genome of Paenibacillus hemerocallicola KCTC 33185 for further insight into its adaptation and study the phylogeny of Paenibacillus.</title>
        <authorList>
            <person name="Narsing Rao M.P."/>
        </authorList>
    </citation>
    <scope>NUCLEOTIDE SEQUENCE [LARGE SCALE GENOMIC DNA]</scope>
    <source>
        <strain evidence="1 2">KCTC 33185</strain>
    </source>
</reference>
<comment type="caution">
    <text evidence="1">The sequence shown here is derived from an EMBL/GenBank/DDBJ whole genome shotgun (WGS) entry which is preliminary data.</text>
</comment>
<sequence>MNRSGMIKLIIAVIIAAVVAAALLLNGRGDGKTKAATANASCAENDSKAPLQIAALAGSAGSVPRQVAENGKYRLMYDGTKGLVHLVDKSNGAAWYSYPQNNAGISDSQSAVVQNPIVIRYTQGAKPTQTYPQKEAGTATPSLIDGGGVRIDYALTSIGMHFTMEYRLAGDGLEVKVPYDSIREANGCRLVSLEPLPYFDAANPADNGYLFVPDGSGAIIRFKEKHLEYFDRYYQNIYGGDFAFNTKTKETVLKNPKEDVFSSPRESIAMPVFGIKRGTQGFAGIVTAGDHDAKIIASPSGYQNIGLYRSSVEFTYRNDDVIFIGDSGEIPMYQGKLIEGDRAVRYVPLLGAGNDYVGMAQAYRGYLTTERGVKPVTPERAAMQLQLIGGVVRDEIIGSTYMPMTTFEQAREIVDSFAAKGVDAIELTLEGWSDGGAYGKQPKHFPIAGKLGGTSSLERLAQFAKSKGIRLYLDANYVKPYADSGAFKEAKDVIRNLNREPMLVRQPNLATLQQQKGMRHYLLKPLAALSKLEDELNRYTGLGIDGLRMDYMGDLLYSDQDVSAPYSRGQTIGSWTAALDAVRKQVGGTAVQYGFAYTLGHTNRIDNAPLDSSHFIFEDETVPFYQAVVRGLLPYTGNPGNLRDDGSKSFLRMIEYGAMPSYRLSYANSSELARTPLDNVVSSDYRDWLAPAAEEYRKAAEALGQVANQPIVEHERIDSDLYRTKYGNGVDIYVNYGTGAKQAGGVRIEAGGFAVRKGGAGK</sequence>
<dbReference type="SUPFAM" id="SSF51445">
    <property type="entry name" value="(Trans)glycosidases"/>
    <property type="match status" value="1"/>
</dbReference>
<accession>A0A5C4T9S1</accession>
<gene>
    <name evidence="1" type="ORF">FE784_14535</name>
</gene>
<name>A0A5C4T9S1_9BACL</name>